<dbReference type="SUPFAM" id="SSF103473">
    <property type="entry name" value="MFS general substrate transporter"/>
    <property type="match status" value="1"/>
</dbReference>
<evidence type="ECO:0000313" key="6">
    <source>
        <dbReference type="Proteomes" id="UP000307702"/>
    </source>
</evidence>
<keyword evidence="1 4" id="KW-0812">Transmembrane</keyword>
<accession>A0A8H2JM48</accession>
<feature type="transmembrane region" description="Helical" evidence="4">
    <location>
        <begin position="255"/>
        <end position="273"/>
    </location>
</feature>
<gene>
    <name evidence="5" type="ORF">FCS21_11305</name>
</gene>
<feature type="transmembrane region" description="Helical" evidence="4">
    <location>
        <begin position="139"/>
        <end position="162"/>
    </location>
</feature>
<dbReference type="InterPro" id="IPR052524">
    <property type="entry name" value="MFS_Cyanate_Porter"/>
</dbReference>
<feature type="transmembrane region" description="Helical" evidence="4">
    <location>
        <begin position="104"/>
        <end position="127"/>
    </location>
</feature>
<comment type="caution">
    <text evidence="5">The sequence shown here is derived from an EMBL/GenBank/DDBJ whole genome shotgun (WGS) entry which is preliminary data.</text>
</comment>
<feature type="transmembrane region" description="Helical" evidence="4">
    <location>
        <begin position="342"/>
        <end position="362"/>
    </location>
</feature>
<feature type="transmembrane region" description="Helical" evidence="4">
    <location>
        <begin position="285"/>
        <end position="304"/>
    </location>
</feature>
<protein>
    <submittedName>
        <fullName evidence="5">CynX/NimT family MFS transporter</fullName>
    </submittedName>
</protein>
<evidence type="ECO:0000256" key="2">
    <source>
        <dbReference type="ARBA" id="ARBA00022989"/>
    </source>
</evidence>
<dbReference type="PANTHER" id="PTHR23523:SF2">
    <property type="entry name" value="2-NITROIMIDAZOLE TRANSPORTER"/>
    <property type="match status" value="1"/>
</dbReference>
<dbReference type="EMBL" id="SZVP01000011">
    <property type="protein sequence ID" value="TMM43988.1"/>
    <property type="molecule type" value="Genomic_DNA"/>
</dbReference>
<keyword evidence="3 4" id="KW-0472">Membrane</keyword>
<keyword evidence="2 4" id="KW-1133">Transmembrane helix</keyword>
<evidence type="ECO:0000256" key="4">
    <source>
        <dbReference type="SAM" id="Phobius"/>
    </source>
</evidence>
<keyword evidence="6" id="KW-1185">Reference proteome</keyword>
<dbReference type="Pfam" id="PF07690">
    <property type="entry name" value="MFS_1"/>
    <property type="match status" value="1"/>
</dbReference>
<feature type="transmembrane region" description="Helical" evidence="4">
    <location>
        <begin position="310"/>
        <end position="330"/>
    </location>
</feature>
<organism evidence="5 6">
    <name type="scientific">Colwellia ponticola</name>
    <dbReference type="NCBI Taxonomy" id="2304625"/>
    <lineage>
        <taxon>Bacteria</taxon>
        <taxon>Pseudomonadati</taxon>
        <taxon>Pseudomonadota</taxon>
        <taxon>Gammaproteobacteria</taxon>
        <taxon>Alteromonadales</taxon>
        <taxon>Colwelliaceae</taxon>
        <taxon>Colwellia</taxon>
    </lineage>
</organism>
<proteinExistence type="predicted"/>
<dbReference type="PANTHER" id="PTHR23523">
    <property type="match status" value="1"/>
</dbReference>
<dbReference type="AlphaFoldDB" id="A0A8H2JM48"/>
<feature type="transmembrane region" description="Helical" evidence="4">
    <location>
        <begin position="174"/>
        <end position="193"/>
    </location>
</feature>
<evidence type="ECO:0000256" key="1">
    <source>
        <dbReference type="ARBA" id="ARBA00022692"/>
    </source>
</evidence>
<dbReference type="InterPro" id="IPR036259">
    <property type="entry name" value="MFS_trans_sf"/>
</dbReference>
<dbReference type="Gene3D" id="1.20.1250.20">
    <property type="entry name" value="MFS general substrate transporter like domains"/>
    <property type="match status" value="2"/>
</dbReference>
<feature type="transmembrane region" description="Helical" evidence="4">
    <location>
        <begin position="82"/>
        <end position="98"/>
    </location>
</feature>
<sequence length="415" mass="44221">MTNNTPLKTNTNTFVLLAGILFIALCLRGLITGVAPVMEFIKIQFHLDTVQLSLLTELPLIAFAVISPFASRLGLSVGVEKTLFLALILMILGSFIRATNSPLLLFAGTALIGIGIALANVLVPGLLKRNFANHITSVTSAYVLMMGIGATASAGVTVPIALMADSGHLPLSGWALSLICLALPSLIALIIWIPQVKSASKLPAIESSNIHKYMWKSKQAWAVSVFLGLNFVLMYIFIAWLPAMLSNSGYSEQDAGIIYGFFQFATIIPAFILPILTKWIANKKIVAIMFIKIALLGILGLVLLPTFSTLWTALIGFGTGGGLIIAMSLLSLKTSSSEQASTLSGMAQCVGYSIAALGPIFIGSLQSITGSWQVPLLCCLFIGFLWCYFAYIAVDETPIAEISNEDNAVTSLPGL</sequence>
<feature type="transmembrane region" description="Helical" evidence="4">
    <location>
        <begin position="374"/>
        <end position="394"/>
    </location>
</feature>
<dbReference type="OrthoDB" id="5317164at2"/>
<dbReference type="GO" id="GO:0022857">
    <property type="term" value="F:transmembrane transporter activity"/>
    <property type="evidence" value="ECO:0007669"/>
    <property type="project" value="InterPro"/>
</dbReference>
<dbReference type="RefSeq" id="WP_138623445.1">
    <property type="nucleotide sequence ID" value="NZ_SZVP01000011.1"/>
</dbReference>
<feature type="transmembrane region" description="Helical" evidence="4">
    <location>
        <begin position="12"/>
        <end position="31"/>
    </location>
</feature>
<feature type="transmembrane region" description="Helical" evidence="4">
    <location>
        <begin position="51"/>
        <end position="70"/>
    </location>
</feature>
<evidence type="ECO:0000256" key="3">
    <source>
        <dbReference type="ARBA" id="ARBA00023136"/>
    </source>
</evidence>
<feature type="transmembrane region" description="Helical" evidence="4">
    <location>
        <begin position="220"/>
        <end position="243"/>
    </location>
</feature>
<name>A0A8H2JM48_9GAMM</name>
<reference evidence="5 6" key="1">
    <citation type="submission" date="2019-05" db="EMBL/GenBank/DDBJ databases">
        <title>Colwellia ponticola sp. nov., isolated from seawater.</title>
        <authorList>
            <person name="Yoon J.-H."/>
        </authorList>
    </citation>
    <scope>NUCLEOTIDE SEQUENCE [LARGE SCALE GENOMIC DNA]</scope>
    <source>
        <strain evidence="5 6">OISW-25</strain>
    </source>
</reference>
<dbReference type="InterPro" id="IPR011701">
    <property type="entry name" value="MFS"/>
</dbReference>
<dbReference type="Proteomes" id="UP000307702">
    <property type="component" value="Unassembled WGS sequence"/>
</dbReference>
<evidence type="ECO:0000313" key="5">
    <source>
        <dbReference type="EMBL" id="TMM43988.1"/>
    </source>
</evidence>